<reference evidence="3 4" key="1">
    <citation type="submission" date="2022-01" db="EMBL/GenBank/DDBJ databases">
        <title>A chromosomal length assembly of Cordylochernes scorpioides.</title>
        <authorList>
            <person name="Zeh D."/>
            <person name="Zeh J."/>
        </authorList>
    </citation>
    <scope>NUCLEOTIDE SEQUENCE [LARGE SCALE GENOMIC DNA]</scope>
    <source>
        <strain evidence="3">IN4F17</strain>
        <tissue evidence="3">Whole Body</tissue>
    </source>
</reference>
<organism evidence="3 4">
    <name type="scientific">Cordylochernes scorpioides</name>
    <dbReference type="NCBI Taxonomy" id="51811"/>
    <lineage>
        <taxon>Eukaryota</taxon>
        <taxon>Metazoa</taxon>
        <taxon>Ecdysozoa</taxon>
        <taxon>Arthropoda</taxon>
        <taxon>Chelicerata</taxon>
        <taxon>Arachnida</taxon>
        <taxon>Pseudoscorpiones</taxon>
        <taxon>Cheliferoidea</taxon>
        <taxon>Chernetidae</taxon>
        <taxon>Cordylochernes</taxon>
    </lineage>
</organism>
<keyword evidence="4" id="KW-1185">Reference proteome</keyword>
<dbReference type="SUPFAM" id="SSF56672">
    <property type="entry name" value="DNA/RNA polymerases"/>
    <property type="match status" value="1"/>
</dbReference>
<dbReference type="InterPro" id="IPR043502">
    <property type="entry name" value="DNA/RNA_pol_sf"/>
</dbReference>
<keyword evidence="1" id="KW-0511">Multifunctional enzyme</keyword>
<sequence>MLVMNTPFGKLTFNRLPFGLKVSSQIFAKNISIIFGRRKIYGFEVVFIEWIPQEDQEFEHVKIAINNAPSLFHFDKHRKLILQCDASRESMGAVTKWSPFGICVSGIHCCADSLPQGFTATDKEIRPYFGVRHNLHLWYDLLCMGSAIVDPKTQWAYIFDFTSMNISHTKVCSLPLFRAGLSIDIQSSEPMLHLPTLPKIQDTRANEIISITILPMT</sequence>
<evidence type="ECO:0000313" key="4">
    <source>
        <dbReference type="Proteomes" id="UP001235939"/>
    </source>
</evidence>
<feature type="domain" description="Reverse transcriptase/retrotransposon-derived protein RNase H-like" evidence="2">
    <location>
        <begin position="50"/>
        <end position="94"/>
    </location>
</feature>
<dbReference type="InterPro" id="IPR050951">
    <property type="entry name" value="Retrovirus_Pol_polyprotein"/>
</dbReference>
<dbReference type="InterPro" id="IPR041577">
    <property type="entry name" value="RT_RNaseH_2"/>
</dbReference>
<name>A0ABY6KSZ7_9ARAC</name>
<evidence type="ECO:0000256" key="1">
    <source>
        <dbReference type="ARBA" id="ARBA00023268"/>
    </source>
</evidence>
<dbReference type="PANTHER" id="PTHR37984">
    <property type="entry name" value="PROTEIN CBG26694"/>
    <property type="match status" value="1"/>
</dbReference>
<dbReference type="PANTHER" id="PTHR37984:SF5">
    <property type="entry name" value="PROTEIN NYNRIN-LIKE"/>
    <property type="match status" value="1"/>
</dbReference>
<evidence type="ECO:0000259" key="2">
    <source>
        <dbReference type="Pfam" id="PF17919"/>
    </source>
</evidence>
<protein>
    <submittedName>
        <fullName evidence="3">Retrotransposon</fullName>
    </submittedName>
</protein>
<proteinExistence type="predicted"/>
<evidence type="ECO:0000313" key="3">
    <source>
        <dbReference type="EMBL" id="UYV70858.1"/>
    </source>
</evidence>
<accession>A0ABY6KSZ7</accession>
<dbReference type="EMBL" id="CP092870">
    <property type="protein sequence ID" value="UYV70858.1"/>
    <property type="molecule type" value="Genomic_DNA"/>
</dbReference>
<dbReference type="Proteomes" id="UP001235939">
    <property type="component" value="Chromosome 08"/>
</dbReference>
<dbReference type="Pfam" id="PF17919">
    <property type="entry name" value="RT_RNaseH_2"/>
    <property type="match status" value="1"/>
</dbReference>
<gene>
    <name evidence="3" type="ORF">LAZ67_8000889</name>
</gene>